<feature type="region of interest" description="Disordered" evidence="1">
    <location>
        <begin position="26"/>
        <end position="47"/>
    </location>
</feature>
<evidence type="ECO:0000313" key="3">
    <source>
        <dbReference type="Proteomes" id="UP000594262"/>
    </source>
</evidence>
<sequence>MSSTSSTSNQRASNNVINKIAMEETKQLNVNHDKQMRSLKLRKAKQIEERDRDRDYYKMFTGREEERLKEKQQELETAKKELEDIKLREKQELEGMKQKENQEMNTAENSTSNEGVSMDHKTFSRFYTKFERLTWGIETYFERITSDVKLYDSYEAWFADVSKLMANRAMYLNVKLFFLKKEFESNFQKKLYLQEVSSEEDKSMNDKFTFEPDVAKISNSFWEKGHFVLLHPSLQKSCLHFESFQVAGLSEEYYHGDKNSAIIFGTLDENLLRQIHSL</sequence>
<feature type="compositionally biased region" description="Basic and acidic residues" evidence="1">
    <location>
        <begin position="26"/>
        <end position="36"/>
    </location>
</feature>
<feature type="region of interest" description="Disordered" evidence="1">
    <location>
        <begin position="90"/>
        <end position="116"/>
    </location>
</feature>
<name>A0A7M5X9D9_9CNID</name>
<proteinExistence type="predicted"/>
<evidence type="ECO:0000313" key="2">
    <source>
        <dbReference type="EnsemblMetazoa" id="CLYHEMP019449.1"/>
    </source>
</evidence>
<organism evidence="2 3">
    <name type="scientific">Clytia hemisphaerica</name>
    <dbReference type="NCBI Taxonomy" id="252671"/>
    <lineage>
        <taxon>Eukaryota</taxon>
        <taxon>Metazoa</taxon>
        <taxon>Cnidaria</taxon>
        <taxon>Hydrozoa</taxon>
        <taxon>Hydroidolina</taxon>
        <taxon>Leptothecata</taxon>
        <taxon>Obeliida</taxon>
        <taxon>Clytiidae</taxon>
        <taxon>Clytia</taxon>
    </lineage>
</organism>
<protein>
    <submittedName>
        <fullName evidence="2">Uncharacterized protein</fullName>
    </submittedName>
</protein>
<reference evidence="2" key="1">
    <citation type="submission" date="2021-01" db="UniProtKB">
        <authorList>
            <consortium name="EnsemblMetazoa"/>
        </authorList>
    </citation>
    <scope>IDENTIFICATION</scope>
</reference>
<dbReference type="AlphaFoldDB" id="A0A7M5X9D9"/>
<keyword evidence="3" id="KW-1185">Reference proteome</keyword>
<feature type="compositionally biased region" description="Polar residues" evidence="1">
    <location>
        <begin position="103"/>
        <end position="115"/>
    </location>
</feature>
<dbReference type="EnsemblMetazoa" id="CLYHEMT019449.1">
    <property type="protein sequence ID" value="CLYHEMP019449.1"/>
    <property type="gene ID" value="CLYHEMG019449"/>
</dbReference>
<feature type="compositionally biased region" description="Basic and acidic residues" evidence="1">
    <location>
        <begin position="90"/>
        <end position="102"/>
    </location>
</feature>
<evidence type="ECO:0000256" key="1">
    <source>
        <dbReference type="SAM" id="MobiDB-lite"/>
    </source>
</evidence>
<accession>A0A7M5X9D9</accession>
<dbReference type="Proteomes" id="UP000594262">
    <property type="component" value="Unplaced"/>
</dbReference>